<comment type="subcellular location">
    <subcellularLocation>
        <location evidence="1">Membrane</location>
        <topology evidence="1">Multi-pass membrane protein</topology>
    </subcellularLocation>
</comment>
<feature type="transmembrane region" description="Helical" evidence="5">
    <location>
        <begin position="118"/>
        <end position="136"/>
    </location>
</feature>
<keyword evidence="4 5" id="KW-0472">Membrane</keyword>
<dbReference type="Pfam" id="PF07298">
    <property type="entry name" value="NnrU"/>
    <property type="match status" value="1"/>
</dbReference>
<proteinExistence type="predicted"/>
<gene>
    <name evidence="7" type="ORF">S01H1_57591</name>
</gene>
<feature type="transmembrane region" description="Helical" evidence="5">
    <location>
        <begin position="38"/>
        <end position="59"/>
    </location>
</feature>
<organism evidence="7">
    <name type="scientific">marine sediment metagenome</name>
    <dbReference type="NCBI Taxonomy" id="412755"/>
    <lineage>
        <taxon>unclassified sequences</taxon>
        <taxon>metagenomes</taxon>
        <taxon>ecological metagenomes</taxon>
    </lineage>
</organism>
<evidence type="ECO:0000256" key="2">
    <source>
        <dbReference type="ARBA" id="ARBA00022692"/>
    </source>
</evidence>
<evidence type="ECO:0000256" key="3">
    <source>
        <dbReference type="ARBA" id="ARBA00022989"/>
    </source>
</evidence>
<keyword evidence="3 5" id="KW-1133">Transmembrane helix</keyword>
<feature type="transmembrane region" description="Helical" evidence="5">
    <location>
        <begin position="6"/>
        <end position="26"/>
    </location>
</feature>
<sequence length="158" mass="16785">MGATSAIVGLWVAFAVTHMVPSSPGVRSRLVGALGERAFMAIYSLVSFAVFVPLVWVYLENRHVGPQLWEFHPGTLLLWILHVLMGVALVLVVGGVAQPSPASMAGSGSMELRGVHRLTRHPVFMGLGLIGLLHLIPQGYASDVAFFGGLPVFAIIGC</sequence>
<reference evidence="7" key="1">
    <citation type="journal article" date="2014" name="Front. Microbiol.">
        <title>High frequency of phylogenetically diverse reductive dehalogenase-homologous genes in deep subseafloor sedimentary metagenomes.</title>
        <authorList>
            <person name="Kawai M."/>
            <person name="Futagami T."/>
            <person name="Toyoda A."/>
            <person name="Takaki Y."/>
            <person name="Nishi S."/>
            <person name="Hori S."/>
            <person name="Arai W."/>
            <person name="Tsubouchi T."/>
            <person name="Morono Y."/>
            <person name="Uchiyama I."/>
            <person name="Ito T."/>
            <person name="Fujiyama A."/>
            <person name="Inagaki F."/>
            <person name="Takami H."/>
        </authorList>
    </citation>
    <scope>NUCLEOTIDE SEQUENCE</scope>
    <source>
        <strain evidence="7">Expedition CK06-06</strain>
    </source>
</reference>
<dbReference type="InterPro" id="IPR009915">
    <property type="entry name" value="NnrU_dom"/>
</dbReference>
<evidence type="ECO:0000313" key="7">
    <source>
        <dbReference type="EMBL" id="GAG14324.1"/>
    </source>
</evidence>
<name>X0V833_9ZZZZ</name>
<evidence type="ECO:0000256" key="1">
    <source>
        <dbReference type="ARBA" id="ARBA00004141"/>
    </source>
</evidence>
<feature type="domain" description="NnrU" evidence="6">
    <location>
        <begin position="8"/>
        <end position="157"/>
    </location>
</feature>
<evidence type="ECO:0000256" key="5">
    <source>
        <dbReference type="SAM" id="Phobius"/>
    </source>
</evidence>
<evidence type="ECO:0000259" key="6">
    <source>
        <dbReference type="Pfam" id="PF07298"/>
    </source>
</evidence>
<comment type="caution">
    <text evidence="7">The sequence shown here is derived from an EMBL/GenBank/DDBJ whole genome shotgun (WGS) entry which is preliminary data.</text>
</comment>
<accession>X0V833</accession>
<protein>
    <recommendedName>
        <fullName evidence="6">NnrU domain-containing protein</fullName>
    </recommendedName>
</protein>
<feature type="non-terminal residue" evidence="7">
    <location>
        <position position="158"/>
    </location>
</feature>
<keyword evidence="2 5" id="KW-0812">Transmembrane</keyword>
<evidence type="ECO:0000256" key="4">
    <source>
        <dbReference type="ARBA" id="ARBA00023136"/>
    </source>
</evidence>
<feature type="transmembrane region" description="Helical" evidence="5">
    <location>
        <begin position="79"/>
        <end position="97"/>
    </location>
</feature>
<dbReference type="EMBL" id="BARS01037563">
    <property type="protein sequence ID" value="GAG14324.1"/>
    <property type="molecule type" value="Genomic_DNA"/>
</dbReference>
<dbReference type="GO" id="GO:0016020">
    <property type="term" value="C:membrane"/>
    <property type="evidence" value="ECO:0007669"/>
    <property type="project" value="UniProtKB-SubCell"/>
</dbReference>
<dbReference type="AlphaFoldDB" id="X0V833"/>